<dbReference type="CDD" id="cd00761">
    <property type="entry name" value="Glyco_tranf_GTA_type"/>
    <property type="match status" value="1"/>
</dbReference>
<name>A0A0Z8U9C7_STRSU</name>
<sequence length="324" mass="37611">MKNSDLVSIIVPVYNVQEYLRDCIISILQQTYKNIEVLLVDDGSTDESGKICEEYAKKDIRIRVFHTKNAGVSVARNLGLRYAQGEYITFVDSDDSIHPQMVEMMVSELQRTNSDCIICSCKTVETMQSFENIEEFETEVVEANLAIRDLCHLKKPYKEMEMTAVWGTLYKHSIIEGFSFAENVTVGEDFLFKYSLFHSCTSITYISAPFYHYLIRPSSAMRNGFNKQKLESLSYFENFLTSANSDRNYMNLMTRIVNIAIVILFMIPIAEEYRDERIRVINYIRKYRISVLMYSATPLKVRTALILSLLVGFDTLQRIFQMRK</sequence>
<dbReference type="PANTHER" id="PTHR22916:SF51">
    <property type="entry name" value="GLYCOSYLTRANSFERASE EPSH-RELATED"/>
    <property type="match status" value="1"/>
</dbReference>
<gene>
    <name evidence="5" type="primary">kfoC_1</name>
    <name evidence="5" type="ORF">ERS132521_00633</name>
    <name evidence="6" type="ORF">FAJ34_02780</name>
</gene>
<keyword evidence="1" id="KW-0328">Glycosyltransferase</keyword>
<dbReference type="Proteomes" id="UP000072353">
    <property type="component" value="Unassembled WGS sequence"/>
</dbReference>
<dbReference type="Proteomes" id="UP000305768">
    <property type="component" value="Unassembled WGS sequence"/>
</dbReference>
<evidence type="ECO:0000313" key="7">
    <source>
        <dbReference type="Proteomes" id="UP000072353"/>
    </source>
</evidence>
<feature type="domain" description="Glycosyltransferase 2-like" evidence="4">
    <location>
        <begin position="8"/>
        <end position="129"/>
    </location>
</feature>
<dbReference type="EMBL" id="SSXP01000002">
    <property type="protein sequence ID" value="TII08964.1"/>
    <property type="molecule type" value="Genomic_DNA"/>
</dbReference>
<evidence type="ECO:0000256" key="1">
    <source>
        <dbReference type="ARBA" id="ARBA00022676"/>
    </source>
</evidence>
<dbReference type="Pfam" id="PF00535">
    <property type="entry name" value="Glycos_transf_2"/>
    <property type="match status" value="1"/>
</dbReference>
<dbReference type="Gene3D" id="3.90.550.10">
    <property type="entry name" value="Spore Coat Polysaccharide Biosynthesis Protein SpsA, Chain A"/>
    <property type="match status" value="1"/>
</dbReference>
<comment type="caution">
    <text evidence="6">The sequence shown here is derived from an EMBL/GenBank/DDBJ whole genome shotgun (WGS) entry which is preliminary data.</text>
</comment>
<keyword evidence="2 6" id="KW-0808">Transferase</keyword>
<evidence type="ECO:0000313" key="6">
    <source>
        <dbReference type="EMBL" id="TII08964.1"/>
    </source>
</evidence>
<accession>A0A0Z8U9C7</accession>
<evidence type="ECO:0000313" key="8">
    <source>
        <dbReference type="Proteomes" id="UP000305768"/>
    </source>
</evidence>
<feature type="transmembrane region" description="Helical" evidence="3">
    <location>
        <begin position="252"/>
        <end position="270"/>
    </location>
</feature>
<evidence type="ECO:0000256" key="2">
    <source>
        <dbReference type="ARBA" id="ARBA00022679"/>
    </source>
</evidence>
<keyword evidence="3" id="KW-0812">Transmembrane</keyword>
<dbReference type="PANTHER" id="PTHR22916">
    <property type="entry name" value="GLYCOSYLTRANSFERASE"/>
    <property type="match status" value="1"/>
</dbReference>
<evidence type="ECO:0000259" key="4">
    <source>
        <dbReference type="Pfam" id="PF00535"/>
    </source>
</evidence>
<dbReference type="InterPro" id="IPR029044">
    <property type="entry name" value="Nucleotide-diphossugar_trans"/>
</dbReference>
<reference evidence="6 8" key="2">
    <citation type="submission" date="2019-04" db="EMBL/GenBank/DDBJ databases">
        <title>Genome analysis of Streptococcus suis strain WUSS425.</title>
        <authorList>
            <person name="Chen H."/>
            <person name="Gao X."/>
            <person name="Wu Z."/>
        </authorList>
    </citation>
    <scope>NUCLEOTIDE SEQUENCE [LARGE SCALE GENOMIC DNA]</scope>
    <source>
        <strain evidence="6 8">WUSS425</strain>
    </source>
</reference>
<feature type="transmembrane region" description="Helical" evidence="3">
    <location>
        <begin position="291"/>
        <end position="313"/>
    </location>
</feature>
<organism evidence="6 8">
    <name type="scientific">Streptococcus suis</name>
    <dbReference type="NCBI Taxonomy" id="1307"/>
    <lineage>
        <taxon>Bacteria</taxon>
        <taxon>Bacillati</taxon>
        <taxon>Bacillota</taxon>
        <taxon>Bacilli</taxon>
        <taxon>Lactobacillales</taxon>
        <taxon>Streptococcaceae</taxon>
        <taxon>Streptococcus</taxon>
    </lineage>
</organism>
<proteinExistence type="predicted"/>
<protein>
    <submittedName>
        <fullName evidence="5">Exopolysaccharide biosynthesis transcriptional activator EpsA</fullName>
    </submittedName>
    <submittedName>
        <fullName evidence="6">Glycosyltransferase family 2 protein</fullName>
    </submittedName>
</protein>
<reference evidence="5 7" key="1">
    <citation type="submission" date="2016-02" db="EMBL/GenBank/DDBJ databases">
        <authorList>
            <consortium name="Pathogen Informatics"/>
        </authorList>
    </citation>
    <scope>NUCLEOTIDE SEQUENCE [LARGE SCALE GENOMIC DNA]</scope>
    <source>
        <strain evidence="5 7">SS975</strain>
    </source>
</reference>
<dbReference type="RefSeq" id="WP_052808491.1">
    <property type="nucleotide sequence ID" value="NZ_CEIE01000029.1"/>
</dbReference>
<dbReference type="EMBL" id="FILL01000004">
    <property type="protein sequence ID" value="CYX33424.1"/>
    <property type="molecule type" value="Genomic_DNA"/>
</dbReference>
<dbReference type="AlphaFoldDB" id="A0A0Z8U9C7"/>
<dbReference type="GO" id="GO:0016757">
    <property type="term" value="F:glycosyltransferase activity"/>
    <property type="evidence" value="ECO:0007669"/>
    <property type="project" value="UniProtKB-KW"/>
</dbReference>
<dbReference type="SUPFAM" id="SSF53448">
    <property type="entry name" value="Nucleotide-diphospho-sugar transferases"/>
    <property type="match status" value="1"/>
</dbReference>
<evidence type="ECO:0000313" key="5">
    <source>
        <dbReference type="EMBL" id="CYX33424.1"/>
    </source>
</evidence>
<evidence type="ECO:0000256" key="3">
    <source>
        <dbReference type="SAM" id="Phobius"/>
    </source>
</evidence>
<dbReference type="InterPro" id="IPR001173">
    <property type="entry name" value="Glyco_trans_2-like"/>
</dbReference>
<keyword evidence="3" id="KW-1133">Transmembrane helix</keyword>
<keyword evidence="3" id="KW-0472">Membrane</keyword>